<dbReference type="Proteomes" id="UP000275408">
    <property type="component" value="Unassembled WGS sequence"/>
</dbReference>
<gene>
    <name evidence="2" type="ORF">pdam_00021861</name>
</gene>
<dbReference type="EMBL" id="RCHS01003888">
    <property type="protein sequence ID" value="RMX39035.1"/>
    <property type="molecule type" value="Genomic_DNA"/>
</dbReference>
<dbReference type="OrthoDB" id="10069720at2759"/>
<dbReference type="PANTHER" id="PTHR34529">
    <property type="entry name" value="AP-1 COMPLEX-ASSOCIATED REGULATORY PROTEIN"/>
    <property type="match status" value="1"/>
</dbReference>
<dbReference type="GO" id="GO:0005829">
    <property type="term" value="C:cytosol"/>
    <property type="evidence" value="ECO:0007669"/>
    <property type="project" value="GOC"/>
</dbReference>
<dbReference type="GO" id="GO:0035650">
    <property type="term" value="F:AP-1 adaptor complex binding"/>
    <property type="evidence" value="ECO:0007669"/>
    <property type="project" value="InterPro"/>
</dbReference>
<evidence type="ECO:0000313" key="3">
    <source>
        <dbReference type="Proteomes" id="UP000275408"/>
    </source>
</evidence>
<protein>
    <recommendedName>
        <fullName evidence="4">AP-1 complex-associated regulatory protein</fullName>
    </recommendedName>
</protein>
<accession>A0A3M6TCC2</accession>
<dbReference type="AlphaFoldDB" id="A0A3M6TCC2"/>
<keyword evidence="3" id="KW-1185">Reference proteome</keyword>
<evidence type="ECO:0000256" key="1">
    <source>
        <dbReference type="SAM" id="Coils"/>
    </source>
</evidence>
<reference evidence="2 3" key="1">
    <citation type="journal article" date="2018" name="Sci. Rep.">
        <title>Comparative analysis of the Pocillopora damicornis genome highlights role of immune system in coral evolution.</title>
        <authorList>
            <person name="Cunning R."/>
            <person name="Bay R.A."/>
            <person name="Gillette P."/>
            <person name="Baker A.C."/>
            <person name="Traylor-Knowles N."/>
        </authorList>
    </citation>
    <scope>NUCLEOTIDE SEQUENCE [LARGE SCALE GENOMIC DNA]</scope>
    <source>
        <strain evidence="2">RSMAS</strain>
        <tissue evidence="2">Whole animal</tissue>
    </source>
</reference>
<dbReference type="GO" id="GO:2000146">
    <property type="term" value="P:negative regulation of cell motility"/>
    <property type="evidence" value="ECO:0007669"/>
    <property type="project" value="InterPro"/>
</dbReference>
<dbReference type="GO" id="GO:1900025">
    <property type="term" value="P:negative regulation of substrate adhesion-dependent cell spreading"/>
    <property type="evidence" value="ECO:0007669"/>
    <property type="project" value="InterPro"/>
</dbReference>
<dbReference type="Pfam" id="PF15745">
    <property type="entry name" value="AP1AR"/>
    <property type="match status" value="1"/>
</dbReference>
<evidence type="ECO:0008006" key="4">
    <source>
        <dbReference type="Google" id="ProtNLM"/>
    </source>
</evidence>
<keyword evidence="1" id="KW-0175">Coiled coil</keyword>
<dbReference type="PANTHER" id="PTHR34529:SF1">
    <property type="entry name" value="AP-1 COMPLEX-ASSOCIATED REGULATORY PROTEIN"/>
    <property type="match status" value="1"/>
</dbReference>
<dbReference type="GO" id="GO:0048203">
    <property type="term" value="P:vesicle targeting, trans-Golgi to endosome"/>
    <property type="evidence" value="ECO:0007669"/>
    <property type="project" value="InterPro"/>
</dbReference>
<sequence length="235" mass="26783">MASCMRGCWGIFSEELRKLRRPAHLRGRTYRRARYSEKELSIEVRSLVSYERILTETETELITQKRYNDLVEQQKKVDAEIDAQLSRREEDLRLEEEAYYEAKREAARVAKQARQMEENKASKEKDKRVRRGFLEDSSLSSWLSDDGVSVDSNDLDVEDFDAFLEKVKARSLGGSSPFTSPTSTSPNASWEDALAQGVEATKIAGKSLDALNGFSSSVDLVSVMMDSQAWDKEKF</sequence>
<feature type="coiled-coil region" evidence="1">
    <location>
        <begin position="99"/>
        <end position="126"/>
    </location>
</feature>
<organism evidence="2 3">
    <name type="scientific">Pocillopora damicornis</name>
    <name type="common">Cauliflower coral</name>
    <name type="synonym">Millepora damicornis</name>
    <dbReference type="NCBI Taxonomy" id="46731"/>
    <lineage>
        <taxon>Eukaryota</taxon>
        <taxon>Metazoa</taxon>
        <taxon>Cnidaria</taxon>
        <taxon>Anthozoa</taxon>
        <taxon>Hexacorallia</taxon>
        <taxon>Scleractinia</taxon>
        <taxon>Astrocoeniina</taxon>
        <taxon>Pocilloporidae</taxon>
        <taxon>Pocillopora</taxon>
    </lineage>
</organism>
<proteinExistence type="predicted"/>
<dbReference type="GO" id="GO:0034315">
    <property type="term" value="P:regulation of Arp2/3 complex-mediated actin nucleation"/>
    <property type="evidence" value="ECO:0007669"/>
    <property type="project" value="InterPro"/>
</dbReference>
<evidence type="ECO:0000313" key="2">
    <source>
        <dbReference type="EMBL" id="RMX39035.1"/>
    </source>
</evidence>
<dbReference type="InterPro" id="IPR031483">
    <property type="entry name" value="AP1AR"/>
</dbReference>
<comment type="caution">
    <text evidence="2">The sequence shown here is derived from an EMBL/GenBank/DDBJ whole genome shotgun (WGS) entry which is preliminary data.</text>
</comment>
<name>A0A3M6TCC2_POCDA</name>